<protein>
    <submittedName>
        <fullName evidence="1">Uncharacterized protein</fullName>
    </submittedName>
</protein>
<evidence type="ECO:0000313" key="1">
    <source>
        <dbReference type="EMBL" id="OEU18352.1"/>
    </source>
</evidence>
<dbReference type="KEGG" id="fcy:FRACYDRAFT_268273"/>
<evidence type="ECO:0000313" key="2">
    <source>
        <dbReference type="Proteomes" id="UP000095751"/>
    </source>
</evidence>
<gene>
    <name evidence="1" type="ORF">FRACYDRAFT_268273</name>
</gene>
<proteinExistence type="predicted"/>
<dbReference type="EMBL" id="KV784356">
    <property type="protein sequence ID" value="OEU18352.1"/>
    <property type="molecule type" value="Genomic_DNA"/>
</dbReference>
<organism evidence="1 2">
    <name type="scientific">Fragilariopsis cylindrus CCMP1102</name>
    <dbReference type="NCBI Taxonomy" id="635003"/>
    <lineage>
        <taxon>Eukaryota</taxon>
        <taxon>Sar</taxon>
        <taxon>Stramenopiles</taxon>
        <taxon>Ochrophyta</taxon>
        <taxon>Bacillariophyta</taxon>
        <taxon>Bacillariophyceae</taxon>
        <taxon>Bacillariophycidae</taxon>
        <taxon>Bacillariales</taxon>
        <taxon>Bacillariaceae</taxon>
        <taxon>Fragilariopsis</taxon>
    </lineage>
</organism>
<dbReference type="InParanoid" id="A0A1E7FJJ4"/>
<name>A0A1E7FJJ4_9STRA</name>
<reference evidence="1 2" key="1">
    <citation type="submission" date="2016-09" db="EMBL/GenBank/DDBJ databases">
        <title>Extensive genetic diversity and differential bi-allelic expression allows diatom success in the polar Southern Ocean.</title>
        <authorList>
            <consortium name="DOE Joint Genome Institute"/>
            <person name="Mock T."/>
            <person name="Otillar R.P."/>
            <person name="Strauss J."/>
            <person name="Dupont C."/>
            <person name="Frickenhaus S."/>
            <person name="Maumus F."/>
            <person name="Mcmullan M."/>
            <person name="Sanges R."/>
            <person name="Schmutz J."/>
            <person name="Toseland A."/>
            <person name="Valas R."/>
            <person name="Veluchamy A."/>
            <person name="Ward B.J."/>
            <person name="Allen A."/>
            <person name="Barry K."/>
            <person name="Falciatore A."/>
            <person name="Ferrante M."/>
            <person name="Fortunato A.E."/>
            <person name="Gloeckner G."/>
            <person name="Gruber A."/>
            <person name="Hipkin R."/>
            <person name="Janech M."/>
            <person name="Kroth P."/>
            <person name="Leese F."/>
            <person name="Lindquist E."/>
            <person name="Lyon B.R."/>
            <person name="Martin J."/>
            <person name="Mayer C."/>
            <person name="Parker M."/>
            <person name="Quesneville H."/>
            <person name="Raymond J."/>
            <person name="Uhlig C."/>
            <person name="Valentin K.U."/>
            <person name="Worden A.Z."/>
            <person name="Armbrust E.V."/>
            <person name="Bowler C."/>
            <person name="Green B."/>
            <person name="Moulton V."/>
            <person name="Van Oosterhout C."/>
            <person name="Grigoriev I."/>
        </authorList>
    </citation>
    <scope>NUCLEOTIDE SEQUENCE [LARGE SCALE GENOMIC DNA]</scope>
    <source>
        <strain evidence="1 2">CCMP1102</strain>
    </source>
</reference>
<accession>A0A1E7FJJ4</accession>
<dbReference type="Proteomes" id="UP000095751">
    <property type="component" value="Unassembled WGS sequence"/>
</dbReference>
<keyword evidence="2" id="KW-1185">Reference proteome</keyword>
<dbReference type="AlphaFoldDB" id="A0A1E7FJJ4"/>
<sequence length="117" mass="13590">MNNINNITVNVKLSEVFTTYVNLCIGFGNPVEVIDDDIAMISTTKRTENREWFPDELKSDISSSFDAYQNNILKNLHVDYHVNMFDRRNNTNGTRISHKTVALEVQEILLLREQQTR</sequence>